<dbReference type="AlphaFoldDB" id="A0A7R9QX77"/>
<sequence>MAKMICIDDMEKYALQHLSKTTADYYKSGANEEQTLRENRSAFERLRIRPRFLCDVSNRDLKTTVLGTTVSLPICASPSAMQKMAHPMGELATAKACESVGTIMTLSTISTSSLEEVANAAPNGVK</sequence>
<dbReference type="GO" id="GO:0016491">
    <property type="term" value="F:oxidoreductase activity"/>
    <property type="evidence" value="ECO:0007669"/>
    <property type="project" value="UniProtKB-KW"/>
</dbReference>
<evidence type="ECO:0000259" key="5">
    <source>
        <dbReference type="PROSITE" id="PS51349"/>
    </source>
</evidence>
<keyword evidence="4" id="KW-0560">Oxidoreductase</keyword>
<evidence type="ECO:0000256" key="2">
    <source>
        <dbReference type="ARBA" id="ARBA00022630"/>
    </source>
</evidence>
<dbReference type="PANTHER" id="PTHR10578">
    <property type="entry name" value="S -2-HYDROXY-ACID OXIDASE-RELATED"/>
    <property type="match status" value="1"/>
</dbReference>
<keyword evidence="3" id="KW-0288">FMN</keyword>
<evidence type="ECO:0000313" key="7">
    <source>
        <dbReference type="Proteomes" id="UP000728032"/>
    </source>
</evidence>
<dbReference type="OrthoDB" id="25826at2759"/>
<dbReference type="PANTHER" id="PTHR10578:SF107">
    <property type="entry name" value="2-HYDROXYACID OXIDASE 1"/>
    <property type="match status" value="1"/>
</dbReference>
<reference evidence="6" key="1">
    <citation type="submission" date="2020-11" db="EMBL/GenBank/DDBJ databases">
        <authorList>
            <person name="Tran Van P."/>
        </authorList>
    </citation>
    <scope>NUCLEOTIDE SEQUENCE</scope>
</reference>
<dbReference type="Pfam" id="PF01070">
    <property type="entry name" value="FMN_dh"/>
    <property type="match status" value="1"/>
</dbReference>
<evidence type="ECO:0000313" key="6">
    <source>
        <dbReference type="EMBL" id="CAD7660586.1"/>
    </source>
</evidence>
<accession>A0A7R9QX77</accession>
<dbReference type="InterPro" id="IPR000262">
    <property type="entry name" value="FMN-dep_DH"/>
</dbReference>
<dbReference type="InterPro" id="IPR013785">
    <property type="entry name" value="Aldolase_TIM"/>
</dbReference>
<dbReference type="SUPFAM" id="SSF51395">
    <property type="entry name" value="FMN-linked oxidoreductases"/>
    <property type="match status" value="1"/>
</dbReference>
<keyword evidence="7" id="KW-1185">Reference proteome</keyword>
<evidence type="ECO:0000256" key="4">
    <source>
        <dbReference type="ARBA" id="ARBA00023002"/>
    </source>
</evidence>
<dbReference type="InterPro" id="IPR037396">
    <property type="entry name" value="FMN_HAD"/>
</dbReference>
<proteinExistence type="predicted"/>
<comment type="cofactor">
    <cofactor evidence="1">
        <name>FMN</name>
        <dbReference type="ChEBI" id="CHEBI:58210"/>
    </cofactor>
</comment>
<evidence type="ECO:0000256" key="1">
    <source>
        <dbReference type="ARBA" id="ARBA00001917"/>
    </source>
</evidence>
<dbReference type="PROSITE" id="PS51349">
    <property type="entry name" value="FMN_HYDROXY_ACID_DH_2"/>
    <property type="match status" value="1"/>
</dbReference>
<evidence type="ECO:0000256" key="3">
    <source>
        <dbReference type="ARBA" id="ARBA00022643"/>
    </source>
</evidence>
<gene>
    <name evidence="6" type="ORF">ONB1V03_LOCUS17152</name>
</gene>
<keyword evidence="2" id="KW-0285">Flavoprotein</keyword>
<feature type="non-terminal residue" evidence="6">
    <location>
        <position position="1"/>
    </location>
</feature>
<organism evidence="6">
    <name type="scientific">Oppiella nova</name>
    <dbReference type="NCBI Taxonomy" id="334625"/>
    <lineage>
        <taxon>Eukaryota</taxon>
        <taxon>Metazoa</taxon>
        <taxon>Ecdysozoa</taxon>
        <taxon>Arthropoda</taxon>
        <taxon>Chelicerata</taxon>
        <taxon>Arachnida</taxon>
        <taxon>Acari</taxon>
        <taxon>Acariformes</taxon>
        <taxon>Sarcoptiformes</taxon>
        <taxon>Oribatida</taxon>
        <taxon>Brachypylina</taxon>
        <taxon>Oppioidea</taxon>
        <taxon>Oppiidae</taxon>
        <taxon>Oppiella</taxon>
    </lineage>
</organism>
<feature type="domain" description="FMN hydroxy acid dehydrogenase" evidence="5">
    <location>
        <begin position="1"/>
        <end position="126"/>
    </location>
</feature>
<dbReference type="Proteomes" id="UP000728032">
    <property type="component" value="Unassembled WGS sequence"/>
</dbReference>
<dbReference type="EMBL" id="OC935504">
    <property type="protein sequence ID" value="CAD7660586.1"/>
    <property type="molecule type" value="Genomic_DNA"/>
</dbReference>
<dbReference type="EMBL" id="CAJPVJ010020679">
    <property type="protein sequence ID" value="CAG2177724.1"/>
    <property type="molecule type" value="Genomic_DNA"/>
</dbReference>
<protein>
    <recommendedName>
        <fullName evidence="5">FMN hydroxy acid dehydrogenase domain-containing protein</fullName>
    </recommendedName>
</protein>
<dbReference type="Gene3D" id="3.20.20.70">
    <property type="entry name" value="Aldolase class I"/>
    <property type="match status" value="1"/>
</dbReference>
<name>A0A7R9QX77_9ACAR</name>